<dbReference type="InterPro" id="IPR016877">
    <property type="entry name" value="UCP028235"/>
</dbReference>
<organism evidence="1">
    <name type="scientific">uncultured delta proteobacterium</name>
    <dbReference type="NCBI Taxonomy" id="34034"/>
    <lineage>
        <taxon>Bacteria</taxon>
        <taxon>Deltaproteobacteria</taxon>
        <taxon>environmental samples</taxon>
    </lineage>
</organism>
<evidence type="ECO:0000313" key="1">
    <source>
        <dbReference type="EMBL" id="SBW00340.1"/>
    </source>
</evidence>
<name>A0A212JLQ0_9DELT</name>
<proteinExistence type="predicted"/>
<accession>A0A212JLQ0</accession>
<dbReference type="AlphaFoldDB" id="A0A212JLQ0"/>
<evidence type="ECO:0008006" key="2">
    <source>
        <dbReference type="Google" id="ProtNLM"/>
    </source>
</evidence>
<dbReference type="EMBL" id="FLUQ01000001">
    <property type="protein sequence ID" value="SBW00340.1"/>
    <property type="molecule type" value="Genomic_DNA"/>
</dbReference>
<protein>
    <recommendedName>
        <fullName evidence="2">Exopolyphosphatase-related protein</fullName>
    </recommendedName>
</protein>
<sequence length="302" mass="33139">MRLVTRSDFDGLVCGVLLKVEGLVDRYAFVHPKDLQDGLFAVDKKDILANVAYAPGCGMWFDHHSSEIERVGGSPVEGLVKVAPSCARVIWEYYGGHAKFSAHLDSLLDAVDKVDSGMLTADDVNNPKGWTLLGFVMDPRTGIQNQSGFALSPYDLMIKLIDACAVMPADEVLALPDVAQRCERYFAQEALFRNMLSQCSRQTGNVLVTDLRNQEEIYGGNRFTAYAMYPDCNVSVQVMWGYKKQRVILSVGHSILNRTSKADIGKLMLRYGGGGHVRVGTCQVPVDRADAVLAEIVAAVTE</sequence>
<reference evidence="1" key="1">
    <citation type="submission" date="2016-04" db="EMBL/GenBank/DDBJ databases">
        <authorList>
            <person name="Evans L.H."/>
            <person name="Alamgir A."/>
            <person name="Owens N."/>
            <person name="Weber N.D."/>
            <person name="Virtaneva K."/>
            <person name="Barbian K."/>
            <person name="Babar A."/>
            <person name="Rosenke K."/>
        </authorList>
    </citation>
    <scope>NUCLEOTIDE SEQUENCE</scope>
    <source>
        <strain evidence="1">86</strain>
    </source>
</reference>
<gene>
    <name evidence="1" type="ORF">KL86DPRO_11766</name>
</gene>
<dbReference type="PIRSF" id="PIRSF028235">
    <property type="entry name" value="UCP028235"/>
    <property type="match status" value="1"/>
</dbReference>